<organism evidence="2 3">
    <name type="scientific">Nocardiopsis exhalans</name>
    <dbReference type="NCBI Taxonomy" id="163604"/>
    <lineage>
        <taxon>Bacteria</taxon>
        <taxon>Bacillati</taxon>
        <taxon>Actinomycetota</taxon>
        <taxon>Actinomycetes</taxon>
        <taxon>Streptosporangiales</taxon>
        <taxon>Nocardiopsidaceae</taxon>
        <taxon>Nocardiopsis</taxon>
    </lineage>
</organism>
<feature type="chain" id="PRO_5045739713" description="Lipoprotein" evidence="1">
    <location>
        <begin position="20"/>
        <end position="139"/>
    </location>
</feature>
<protein>
    <recommendedName>
        <fullName evidence="4">Lipoprotein</fullName>
    </recommendedName>
</protein>
<dbReference type="PROSITE" id="PS51257">
    <property type="entry name" value="PROKAR_LIPOPROTEIN"/>
    <property type="match status" value="1"/>
</dbReference>
<gene>
    <name evidence="2" type="ORF">NE857_19900</name>
</gene>
<evidence type="ECO:0000313" key="2">
    <source>
        <dbReference type="EMBL" id="USY17599.1"/>
    </source>
</evidence>
<sequence>MSHPRTLTRALPLAATALAATLALTACSGNRAEIDEACADIQSTISGVNSAAESIRQDILVDDIPFQEQHADELYEHMLDVEYLEEVARGSLREDAAERADAVNAVLEELEFDQNYAALEEALDWTADTHDMILDACGY</sequence>
<evidence type="ECO:0000313" key="3">
    <source>
        <dbReference type="Proteomes" id="UP001055940"/>
    </source>
</evidence>
<keyword evidence="1" id="KW-0732">Signal</keyword>
<feature type="signal peptide" evidence="1">
    <location>
        <begin position="1"/>
        <end position="19"/>
    </location>
</feature>
<evidence type="ECO:0008006" key="4">
    <source>
        <dbReference type="Google" id="ProtNLM"/>
    </source>
</evidence>
<evidence type="ECO:0000256" key="1">
    <source>
        <dbReference type="SAM" id="SignalP"/>
    </source>
</evidence>
<proteinExistence type="predicted"/>
<accession>A0ABY5D094</accession>
<reference evidence="2" key="1">
    <citation type="submission" date="2022-06" db="EMBL/GenBank/DDBJ databases">
        <authorList>
            <person name="Ping M."/>
        </authorList>
    </citation>
    <scope>NUCLEOTIDE SEQUENCE</scope>
    <source>
        <strain evidence="2">JCM11759T</strain>
    </source>
</reference>
<dbReference type="RefSeq" id="WP_254417154.1">
    <property type="nucleotide sequence ID" value="NZ_BAAAJB010000011.1"/>
</dbReference>
<name>A0ABY5D094_9ACTN</name>
<dbReference type="Proteomes" id="UP001055940">
    <property type="component" value="Chromosome"/>
</dbReference>
<keyword evidence="3" id="KW-1185">Reference proteome</keyword>
<dbReference type="EMBL" id="CP099837">
    <property type="protein sequence ID" value="USY17599.1"/>
    <property type="molecule type" value="Genomic_DNA"/>
</dbReference>